<dbReference type="SUPFAM" id="SSF56349">
    <property type="entry name" value="DNA breaking-rejoining enzymes"/>
    <property type="match status" value="1"/>
</dbReference>
<dbReference type="Pfam" id="PF00589">
    <property type="entry name" value="Phage_integrase"/>
    <property type="match status" value="1"/>
</dbReference>
<dbReference type="InterPro" id="IPR010998">
    <property type="entry name" value="Integrase_recombinase_N"/>
</dbReference>
<dbReference type="CDD" id="cd01189">
    <property type="entry name" value="INT_ICEBs1_C_like"/>
    <property type="match status" value="1"/>
</dbReference>
<evidence type="ECO:0000256" key="2">
    <source>
        <dbReference type="ARBA" id="ARBA00023125"/>
    </source>
</evidence>
<reference evidence="5 6" key="1">
    <citation type="submission" date="2016-02" db="EMBL/GenBank/DDBJ databases">
        <title>Complete Genome Sequence of Weissella jogaejeotgali FOL01.</title>
        <authorList>
            <person name="Lee J.-H."/>
            <person name="Ku H.-J."/>
        </authorList>
    </citation>
    <scope>NUCLEOTIDE SEQUENCE [LARGE SCALE GENOMIC DNA]</scope>
    <source>
        <strain evidence="5 6">FOL01</strain>
    </source>
</reference>
<dbReference type="GO" id="GO:0003677">
    <property type="term" value="F:DNA binding"/>
    <property type="evidence" value="ECO:0007669"/>
    <property type="project" value="UniProtKB-KW"/>
</dbReference>
<dbReference type="InterPro" id="IPR011010">
    <property type="entry name" value="DNA_brk_join_enz"/>
</dbReference>
<dbReference type="GO" id="GO:0006310">
    <property type="term" value="P:DNA recombination"/>
    <property type="evidence" value="ECO:0007669"/>
    <property type="project" value="UniProtKB-KW"/>
</dbReference>
<keyword evidence="3" id="KW-0233">DNA recombination</keyword>
<evidence type="ECO:0000259" key="4">
    <source>
        <dbReference type="PROSITE" id="PS51898"/>
    </source>
</evidence>
<dbReference type="InterPro" id="IPR028259">
    <property type="entry name" value="AP2-like_int_N"/>
</dbReference>
<name>A0A1L6R9Q3_9LACO</name>
<dbReference type="PANTHER" id="PTHR30349">
    <property type="entry name" value="PHAGE INTEGRASE-RELATED"/>
    <property type="match status" value="1"/>
</dbReference>
<comment type="similarity">
    <text evidence="1">Belongs to the 'phage' integrase family.</text>
</comment>
<sequence>MSEVVKRGSKYLARISYKVDGKYKKKSKGGFKTSSAAKAWIKLQEADKVSGTFIVDSKQAFPDYFKSWYELYKIDSSDAQQRWYRFAQHVYSKRLSNITLDKLSRPILQRFLNELAKDYAFSTVKKIKTYMVQSIKSALYDNLISSDPTIGLTYTGKDGRNKELKFLEEAQMKALITYLTSIPVFERSVSDMMIIMALNTGARYEEVAALTWGDLTNNSISINKAWDQVARKVKETKNKSSNRVVSVPDNLIIDLKAWSPIHNNNEFIFCNNETGLPQTSNAANKKLQKVLIKIKSPKRITFHGLRHTHASWLLSNGVDVKYVSERLGHSSITMTLDIYTHLLEKTRTNEEQKSVSLLSQL</sequence>
<dbReference type="PROSITE" id="PS51898">
    <property type="entry name" value="TYR_RECOMBINASE"/>
    <property type="match status" value="1"/>
</dbReference>
<dbReference type="AlphaFoldDB" id="A0A1L6R9Q3"/>
<dbReference type="STRING" id="1631871.FOL01_0418"/>
<evidence type="ECO:0000313" key="6">
    <source>
        <dbReference type="Proteomes" id="UP000185473"/>
    </source>
</evidence>
<dbReference type="Gene3D" id="1.10.443.10">
    <property type="entry name" value="Intergrase catalytic core"/>
    <property type="match status" value="1"/>
</dbReference>
<dbReference type="Gene3D" id="1.10.150.130">
    <property type="match status" value="1"/>
</dbReference>
<gene>
    <name evidence="5" type="ORF">FOL01_0418</name>
</gene>
<dbReference type="Proteomes" id="UP000185473">
    <property type="component" value="Chromosome"/>
</dbReference>
<accession>A0A1L6R9Q3</accession>
<dbReference type="OrthoDB" id="9803188at2"/>
<proteinExistence type="inferred from homology"/>
<keyword evidence="2" id="KW-0238">DNA-binding</keyword>
<feature type="domain" description="Tyr recombinase" evidence="4">
    <location>
        <begin position="162"/>
        <end position="357"/>
    </location>
</feature>
<evidence type="ECO:0000256" key="1">
    <source>
        <dbReference type="ARBA" id="ARBA00008857"/>
    </source>
</evidence>
<dbReference type="EMBL" id="CP014332">
    <property type="protein sequence ID" value="APS41277.1"/>
    <property type="molecule type" value="Genomic_DNA"/>
</dbReference>
<evidence type="ECO:0000256" key="3">
    <source>
        <dbReference type="ARBA" id="ARBA00023172"/>
    </source>
</evidence>
<keyword evidence="6" id="KW-1185">Reference proteome</keyword>
<dbReference type="RefSeq" id="WP_075269121.1">
    <property type="nucleotide sequence ID" value="NZ_CP014332.1"/>
</dbReference>
<dbReference type="Pfam" id="PF14657">
    <property type="entry name" value="Arm-DNA-bind_4"/>
    <property type="match status" value="1"/>
</dbReference>
<organism evidence="5 6">
    <name type="scientific">Weissella jogaejeotgali</name>
    <dbReference type="NCBI Taxonomy" id="1631871"/>
    <lineage>
        <taxon>Bacteria</taxon>
        <taxon>Bacillati</taxon>
        <taxon>Bacillota</taxon>
        <taxon>Bacilli</taxon>
        <taxon>Lactobacillales</taxon>
        <taxon>Lactobacillaceae</taxon>
        <taxon>Weissella</taxon>
    </lineage>
</organism>
<evidence type="ECO:0000313" key="5">
    <source>
        <dbReference type="EMBL" id="APS41277.1"/>
    </source>
</evidence>
<dbReference type="InterPro" id="IPR002104">
    <property type="entry name" value="Integrase_catalytic"/>
</dbReference>
<dbReference type="InterPro" id="IPR013762">
    <property type="entry name" value="Integrase-like_cat_sf"/>
</dbReference>
<dbReference type="GO" id="GO:0015074">
    <property type="term" value="P:DNA integration"/>
    <property type="evidence" value="ECO:0007669"/>
    <property type="project" value="InterPro"/>
</dbReference>
<dbReference type="PANTHER" id="PTHR30349:SF64">
    <property type="entry name" value="PROPHAGE INTEGRASE INTD-RELATED"/>
    <property type="match status" value="1"/>
</dbReference>
<dbReference type="KEGG" id="wjo:FOL01_0418"/>
<dbReference type="InterPro" id="IPR050090">
    <property type="entry name" value="Tyrosine_recombinase_XerCD"/>
</dbReference>
<protein>
    <submittedName>
        <fullName evidence="5">Phage integrase</fullName>
    </submittedName>
</protein>